<dbReference type="OrthoDB" id="6059019at2"/>
<gene>
    <name evidence="1" type="ORF">E2F49_15675</name>
</gene>
<protein>
    <submittedName>
        <fullName evidence="1">Uncharacterized protein</fullName>
    </submittedName>
</protein>
<dbReference type="AlphaFoldDB" id="A0A4R5U584"/>
<dbReference type="Proteomes" id="UP000295543">
    <property type="component" value="Unassembled WGS sequence"/>
</dbReference>
<sequence>MTIYTLQYDMGLRLWVLTGPKGQTLATWLSRIAALHDTAVRAIVERGGTLRIRNADGTYEPIDGPVQPEVVGTPTPTRVRIARPSAIAL</sequence>
<evidence type="ECO:0000313" key="2">
    <source>
        <dbReference type="Proteomes" id="UP000295543"/>
    </source>
</evidence>
<comment type="caution">
    <text evidence="1">The sequence shown here is derived from an EMBL/GenBank/DDBJ whole genome shotgun (WGS) entry which is preliminary data.</text>
</comment>
<dbReference type="RefSeq" id="WP_133394762.1">
    <property type="nucleotide sequence ID" value="NZ_SMTG01000009.1"/>
</dbReference>
<organism evidence="1 2">
    <name type="scientific">Luteimonas terrae</name>
    <dbReference type="NCBI Taxonomy" id="1530191"/>
    <lineage>
        <taxon>Bacteria</taxon>
        <taxon>Pseudomonadati</taxon>
        <taxon>Pseudomonadota</taxon>
        <taxon>Gammaproteobacteria</taxon>
        <taxon>Lysobacterales</taxon>
        <taxon>Lysobacteraceae</taxon>
        <taxon>Luteimonas</taxon>
    </lineage>
</organism>
<evidence type="ECO:0000313" key="1">
    <source>
        <dbReference type="EMBL" id="TDK28997.1"/>
    </source>
</evidence>
<name>A0A4R5U584_9GAMM</name>
<reference evidence="1 2" key="1">
    <citation type="submission" date="2019-03" db="EMBL/GenBank/DDBJ databases">
        <title>Luteimonas zhaokaii sp.nov., isolated from the rectal contents of Plateau pika in Yushu, Qinghai Province, China.</title>
        <authorList>
            <person name="Zhang G."/>
        </authorList>
    </citation>
    <scope>NUCLEOTIDE SEQUENCE [LARGE SCALE GENOMIC DNA]</scope>
    <source>
        <strain evidence="1 2">THG-MD21</strain>
    </source>
</reference>
<accession>A0A4R5U584</accession>
<dbReference type="EMBL" id="SMTG01000009">
    <property type="protein sequence ID" value="TDK28997.1"/>
    <property type="molecule type" value="Genomic_DNA"/>
</dbReference>
<proteinExistence type="predicted"/>
<keyword evidence="2" id="KW-1185">Reference proteome</keyword>